<gene>
    <name evidence="1" type="ORF">NPE20_24275</name>
</gene>
<dbReference type="Proteomes" id="UP001204376">
    <property type="component" value="Unassembled WGS sequence"/>
</dbReference>
<proteinExistence type="predicted"/>
<dbReference type="EMBL" id="JANHOH010000011">
    <property type="protein sequence ID" value="MCQ6961114.1"/>
    <property type="molecule type" value="Genomic_DNA"/>
</dbReference>
<sequence>MKTFDAATIRDMAEDYNSKVMLAAMAALCIRFIQRYMAACLWFYTINIRPLFNHAYVRKRITHTSVHDRKDALFTKNPNSRAGLFGQMETAAPRV</sequence>
<evidence type="ECO:0000313" key="2">
    <source>
        <dbReference type="Proteomes" id="UP001204376"/>
    </source>
</evidence>
<name>A0ABT1T993_9SPHI</name>
<keyword evidence="2" id="KW-1185">Reference proteome</keyword>
<evidence type="ECO:0000313" key="1">
    <source>
        <dbReference type="EMBL" id="MCQ6961114.1"/>
    </source>
</evidence>
<comment type="caution">
    <text evidence="1">The sequence shown here is derived from an EMBL/GenBank/DDBJ whole genome shotgun (WGS) entry which is preliminary data.</text>
</comment>
<protein>
    <submittedName>
        <fullName evidence="1">Uncharacterized protein</fullName>
    </submittedName>
</protein>
<dbReference type="RefSeq" id="WP_256541282.1">
    <property type="nucleotide sequence ID" value="NZ_JANHOH010000011.1"/>
</dbReference>
<accession>A0ABT1T993</accession>
<organism evidence="1 2">
    <name type="scientific">Mucilaginibacter aquariorum</name>
    <dbReference type="NCBI Taxonomy" id="2967225"/>
    <lineage>
        <taxon>Bacteria</taxon>
        <taxon>Pseudomonadati</taxon>
        <taxon>Bacteroidota</taxon>
        <taxon>Sphingobacteriia</taxon>
        <taxon>Sphingobacteriales</taxon>
        <taxon>Sphingobacteriaceae</taxon>
        <taxon>Mucilaginibacter</taxon>
    </lineage>
</organism>
<reference evidence="1 2" key="1">
    <citation type="submission" date="2022-07" db="EMBL/GenBank/DDBJ databases">
        <title>Mucilaginibacter sp. JC4.</title>
        <authorList>
            <person name="Le V."/>
            <person name="Ko S.-R."/>
            <person name="Ahn C.-Y."/>
            <person name="Oh H.-M."/>
        </authorList>
    </citation>
    <scope>NUCLEOTIDE SEQUENCE [LARGE SCALE GENOMIC DNA]</scope>
    <source>
        <strain evidence="1 2">JC4</strain>
    </source>
</reference>